<gene>
    <name evidence="3" type="ORF">BSTOLATCC_MIC21016</name>
</gene>
<organism evidence="3 4">
    <name type="scientific">Blepharisma stoltei</name>
    <dbReference type="NCBI Taxonomy" id="1481888"/>
    <lineage>
        <taxon>Eukaryota</taxon>
        <taxon>Sar</taxon>
        <taxon>Alveolata</taxon>
        <taxon>Ciliophora</taxon>
        <taxon>Postciliodesmatophora</taxon>
        <taxon>Heterotrichea</taxon>
        <taxon>Heterotrichida</taxon>
        <taxon>Blepharismidae</taxon>
        <taxon>Blepharisma</taxon>
    </lineage>
</organism>
<comment type="caution">
    <text evidence="3">The sequence shown here is derived from an EMBL/GenBank/DDBJ whole genome shotgun (WGS) entry which is preliminary data.</text>
</comment>
<dbReference type="Gene3D" id="3.15.10.10">
    <property type="entry name" value="Bactericidal permeability-increasing protein, domain 1"/>
    <property type="match status" value="1"/>
</dbReference>
<dbReference type="PANTHER" id="PTHR10504">
    <property type="entry name" value="BACTERICIDAL PERMEABILITY-INCREASING BPI PROTEIN-RELATED"/>
    <property type="match status" value="1"/>
</dbReference>
<evidence type="ECO:0000313" key="4">
    <source>
        <dbReference type="Proteomes" id="UP001162131"/>
    </source>
</evidence>
<dbReference type="Pfam" id="PF02886">
    <property type="entry name" value="LBP_BPI_CETP_C"/>
    <property type="match status" value="1"/>
</dbReference>
<dbReference type="InterPro" id="IPR017943">
    <property type="entry name" value="Bactericidal_perm-incr_a/b_dom"/>
</dbReference>
<feature type="domain" description="Lipid-binding serum glycoprotein C-terminal" evidence="2">
    <location>
        <begin position="258"/>
        <end position="469"/>
    </location>
</feature>
<name>A0AAU9IY13_9CILI</name>
<keyword evidence="1" id="KW-0732">Signal</keyword>
<dbReference type="SUPFAM" id="SSF55394">
    <property type="entry name" value="Bactericidal permeability-increasing protein, BPI"/>
    <property type="match status" value="1"/>
</dbReference>
<dbReference type="Gene3D" id="3.15.20.10">
    <property type="entry name" value="Bactericidal permeability-increasing protein, domain 2"/>
    <property type="match status" value="1"/>
</dbReference>
<evidence type="ECO:0000259" key="2">
    <source>
        <dbReference type="SMART" id="SM00329"/>
    </source>
</evidence>
<dbReference type="AlphaFoldDB" id="A0AAU9IY13"/>
<dbReference type="EMBL" id="CAJZBQ010000020">
    <property type="protein sequence ID" value="CAG9318543.1"/>
    <property type="molecule type" value="Genomic_DNA"/>
</dbReference>
<dbReference type="InterPro" id="IPR001124">
    <property type="entry name" value="Lipid-bd_serum_glycop_C"/>
</dbReference>
<dbReference type="PANTHER" id="PTHR10504:SF131">
    <property type="entry name" value="BPI2 DOMAIN-CONTAINING PROTEIN"/>
    <property type="match status" value="1"/>
</dbReference>
<dbReference type="GO" id="GO:0008289">
    <property type="term" value="F:lipid binding"/>
    <property type="evidence" value="ECO:0007669"/>
    <property type="project" value="InterPro"/>
</dbReference>
<dbReference type="InterPro" id="IPR032942">
    <property type="entry name" value="BPI/LBP/Plunc"/>
</dbReference>
<feature type="chain" id="PRO_5043818357" description="Lipid-binding serum glycoprotein C-terminal domain-containing protein" evidence="1">
    <location>
        <begin position="17"/>
        <end position="484"/>
    </location>
</feature>
<accession>A0AAU9IY13</accession>
<evidence type="ECO:0000313" key="3">
    <source>
        <dbReference type="EMBL" id="CAG9318543.1"/>
    </source>
</evidence>
<proteinExistence type="predicted"/>
<feature type="signal peptide" evidence="1">
    <location>
        <begin position="1"/>
        <end position="16"/>
    </location>
</feature>
<dbReference type="SMART" id="SM00329">
    <property type="entry name" value="BPI2"/>
    <property type="match status" value="1"/>
</dbReference>
<evidence type="ECO:0000256" key="1">
    <source>
        <dbReference type="SAM" id="SignalP"/>
    </source>
</evidence>
<reference evidence="3" key="1">
    <citation type="submission" date="2021-09" db="EMBL/GenBank/DDBJ databases">
        <authorList>
            <consortium name="AG Swart"/>
            <person name="Singh M."/>
            <person name="Singh A."/>
            <person name="Seah K."/>
            <person name="Emmerich C."/>
        </authorList>
    </citation>
    <scope>NUCLEOTIDE SEQUENCE</scope>
    <source>
        <strain evidence="3">ATCC30299</strain>
    </source>
</reference>
<protein>
    <recommendedName>
        <fullName evidence="2">Lipid-binding serum glycoprotein C-terminal domain-containing protein</fullName>
    </recommendedName>
</protein>
<keyword evidence="4" id="KW-1185">Reference proteome</keyword>
<sequence length="484" mass="53230">MVALLSIFLLIPLIYGAVNPGVRFTLDQAAIENFKNDYIQSYIKKCASYSVKQHLVTTSVFTYNVTNLHFSSFTLKPSNTQIVLNPKTNTINLAITNLSFVMNGNLTFWLLASSKGTVEISLTNGNFTIPLAVTVNSDGTLSAAVQTITGTLSAIKLKVHARNPIYKMMQLVGDIWPFKTNIASNFFSTMGQYLSPAIKTILAKISYVDSLNGANMTADYHFLNFGVSSSYIEGDLNGTCYLGPYIEPPYYATSPPSFQTTNTLKVQYSEYFFDTYIWGLQQSGQLNLYIPSAKAPSSLPFKMTTTGLASILPNIAKVYGQNIPIDTSCQVYNPPNIFMTDEVYITAPVYCDFLAMQSSTSHPAAFRLQFQLNSVLTATLNEEKTGLYLIPNVDSSSTTITNIVAQNSNIGIINISRVQMALNWCIYSIATYLNEQLTLSGGFKLPVPAGVTFTDEQIVAYPGAVEISGTPHFDMIVDEIVRNH</sequence>
<dbReference type="Proteomes" id="UP001162131">
    <property type="component" value="Unassembled WGS sequence"/>
</dbReference>